<keyword evidence="1" id="KW-0812">Transmembrane</keyword>
<sequence length="254" mass="28297">MGTTLPKPSLNISVIYVRPTMGLSGWAEHVGSQGPSNSPNRTFTIADSNTTYSVEDIEAIGSCQTLERYQWGFSLLQLLINVLLLLLWAIGVWILWLKAHKELQRRGGIEASSRYRAVLDLASALDQEVSKNGETARTLTNKQLTTHVKKRLRGGAFKVDTPAPTLQYRFWKSFWHWAWGHIWWILLFVCTSFMITLSAVSATMGASIAAALLIGKTTRTRILIFLAGVVVFGIVTVPLAFLALFVDLYPGDER</sequence>
<evidence type="ECO:0000313" key="2">
    <source>
        <dbReference type="EMBL" id="KAH6695389.1"/>
    </source>
</evidence>
<keyword evidence="1" id="KW-1133">Transmembrane helix</keyword>
<reference evidence="2" key="1">
    <citation type="journal article" date="2021" name="Nat. Commun.">
        <title>Genetic determinants of endophytism in the Arabidopsis root mycobiome.</title>
        <authorList>
            <person name="Mesny F."/>
            <person name="Miyauchi S."/>
            <person name="Thiergart T."/>
            <person name="Pickel B."/>
            <person name="Atanasova L."/>
            <person name="Karlsson M."/>
            <person name="Huettel B."/>
            <person name="Barry K.W."/>
            <person name="Haridas S."/>
            <person name="Chen C."/>
            <person name="Bauer D."/>
            <person name="Andreopoulos W."/>
            <person name="Pangilinan J."/>
            <person name="LaButti K."/>
            <person name="Riley R."/>
            <person name="Lipzen A."/>
            <person name="Clum A."/>
            <person name="Drula E."/>
            <person name="Henrissat B."/>
            <person name="Kohler A."/>
            <person name="Grigoriev I.V."/>
            <person name="Martin F.M."/>
            <person name="Hacquard S."/>
        </authorList>
    </citation>
    <scope>NUCLEOTIDE SEQUENCE</scope>
    <source>
        <strain evidence="2">MPI-SDFR-AT-0117</strain>
    </source>
</reference>
<proteinExistence type="predicted"/>
<dbReference type="Proteomes" id="UP000770015">
    <property type="component" value="Unassembled WGS sequence"/>
</dbReference>
<keyword evidence="3" id="KW-1185">Reference proteome</keyword>
<name>A0A9P9AGA1_9PEZI</name>
<feature type="transmembrane region" description="Helical" evidence="1">
    <location>
        <begin position="182"/>
        <end position="215"/>
    </location>
</feature>
<feature type="transmembrane region" description="Helical" evidence="1">
    <location>
        <begin position="222"/>
        <end position="246"/>
    </location>
</feature>
<keyword evidence="1" id="KW-0472">Membrane</keyword>
<gene>
    <name evidence="2" type="ORF">F5X68DRAFT_198362</name>
</gene>
<dbReference type="OrthoDB" id="3903561at2759"/>
<evidence type="ECO:0000313" key="3">
    <source>
        <dbReference type="Proteomes" id="UP000770015"/>
    </source>
</evidence>
<dbReference type="EMBL" id="JAGSXJ010000002">
    <property type="protein sequence ID" value="KAH6695389.1"/>
    <property type="molecule type" value="Genomic_DNA"/>
</dbReference>
<evidence type="ECO:0000256" key="1">
    <source>
        <dbReference type="SAM" id="Phobius"/>
    </source>
</evidence>
<accession>A0A9P9AGA1</accession>
<dbReference type="AlphaFoldDB" id="A0A9P9AGA1"/>
<comment type="caution">
    <text evidence="2">The sequence shown here is derived from an EMBL/GenBank/DDBJ whole genome shotgun (WGS) entry which is preliminary data.</text>
</comment>
<protein>
    <submittedName>
        <fullName evidence="2">Uncharacterized protein</fullName>
    </submittedName>
</protein>
<organism evidence="2 3">
    <name type="scientific">Plectosphaerella plurivora</name>
    <dbReference type="NCBI Taxonomy" id="936078"/>
    <lineage>
        <taxon>Eukaryota</taxon>
        <taxon>Fungi</taxon>
        <taxon>Dikarya</taxon>
        <taxon>Ascomycota</taxon>
        <taxon>Pezizomycotina</taxon>
        <taxon>Sordariomycetes</taxon>
        <taxon>Hypocreomycetidae</taxon>
        <taxon>Glomerellales</taxon>
        <taxon>Plectosphaerellaceae</taxon>
        <taxon>Plectosphaerella</taxon>
    </lineage>
</organism>
<feature type="transmembrane region" description="Helical" evidence="1">
    <location>
        <begin position="78"/>
        <end position="96"/>
    </location>
</feature>